<feature type="signal peptide" evidence="1">
    <location>
        <begin position="1"/>
        <end position="30"/>
    </location>
</feature>
<gene>
    <name evidence="3" type="ORF">SAMN03080601_03443</name>
</gene>
<dbReference type="Pfam" id="PF02469">
    <property type="entry name" value="Fasciclin"/>
    <property type="match status" value="2"/>
</dbReference>
<protein>
    <submittedName>
        <fullName evidence="3">Uncaracterized surface protein containing fasciclin (FAS1) repeats</fullName>
    </submittedName>
</protein>
<evidence type="ECO:0000313" key="3">
    <source>
        <dbReference type="EMBL" id="SKC24150.1"/>
    </source>
</evidence>
<dbReference type="Proteomes" id="UP000191055">
    <property type="component" value="Unassembled WGS sequence"/>
</dbReference>
<name>A0A1T5HUH5_9BACT</name>
<sequence length="258" mass="26913">MKHINNFFRKRVLKLSGIVLAFFMSFQMTYAELPATVVDIITGSDVHTTLATAVTEAGLVETLQGEGPFTVFAPTDAAFDALEEGLLADLLADPTGALTNILLYHVAGGKVFSDDLSDGMTITTVQGQRAKISITDDGVFINDAHVVLANLEADNGVVHVIDAVITPGPATVVDIVVGSDVHTTLATAVTAAGLVETLQGEGPFTVFAPTDAAFDALEEGLLADLLADPTGALTDILLYHVVGAKAFSTDLSDGQEIQ</sequence>
<dbReference type="Gene3D" id="2.30.180.10">
    <property type="entry name" value="FAS1 domain"/>
    <property type="match status" value="2"/>
</dbReference>
<dbReference type="RefSeq" id="WP_079559101.1">
    <property type="nucleotide sequence ID" value="NZ_FUYV01000034.1"/>
</dbReference>
<dbReference type="InterPro" id="IPR036378">
    <property type="entry name" value="FAS1_dom_sf"/>
</dbReference>
<evidence type="ECO:0000259" key="2">
    <source>
        <dbReference type="PROSITE" id="PS50213"/>
    </source>
</evidence>
<dbReference type="AlphaFoldDB" id="A0A1T5HUH5"/>
<evidence type="ECO:0000313" key="4">
    <source>
        <dbReference type="Proteomes" id="UP000191055"/>
    </source>
</evidence>
<dbReference type="STRING" id="889453.SAMN03080601_03443"/>
<evidence type="ECO:0000256" key="1">
    <source>
        <dbReference type="SAM" id="SignalP"/>
    </source>
</evidence>
<feature type="domain" description="FAS1" evidence="2">
    <location>
        <begin position="34"/>
        <end position="165"/>
    </location>
</feature>
<proteinExistence type="predicted"/>
<dbReference type="InterPro" id="IPR050904">
    <property type="entry name" value="Adhesion/Biosynth-related"/>
</dbReference>
<feature type="non-terminal residue" evidence="3">
    <location>
        <position position="258"/>
    </location>
</feature>
<keyword evidence="1" id="KW-0732">Signal</keyword>
<dbReference type="SUPFAM" id="SSF82153">
    <property type="entry name" value="FAS1 domain"/>
    <property type="match status" value="2"/>
</dbReference>
<feature type="chain" id="PRO_5012572281" evidence="1">
    <location>
        <begin position="31"/>
        <end position="258"/>
    </location>
</feature>
<dbReference type="EMBL" id="FUYV01000034">
    <property type="protein sequence ID" value="SKC24150.1"/>
    <property type="molecule type" value="Genomic_DNA"/>
</dbReference>
<organism evidence="3 4">
    <name type="scientific">Alkalitalea saponilacus</name>
    <dbReference type="NCBI Taxonomy" id="889453"/>
    <lineage>
        <taxon>Bacteria</taxon>
        <taxon>Pseudomonadati</taxon>
        <taxon>Bacteroidota</taxon>
        <taxon>Bacteroidia</taxon>
        <taxon>Marinilabiliales</taxon>
        <taxon>Marinilabiliaceae</taxon>
        <taxon>Alkalitalea</taxon>
    </lineage>
</organism>
<dbReference type="PANTHER" id="PTHR10900">
    <property type="entry name" value="PERIOSTIN-RELATED"/>
    <property type="match status" value="1"/>
</dbReference>
<dbReference type="InterPro" id="IPR000782">
    <property type="entry name" value="FAS1_domain"/>
</dbReference>
<reference evidence="4" key="1">
    <citation type="submission" date="2017-02" db="EMBL/GenBank/DDBJ databases">
        <authorList>
            <person name="Varghese N."/>
            <person name="Submissions S."/>
        </authorList>
    </citation>
    <scope>NUCLEOTIDE SEQUENCE [LARGE SCALE GENOMIC DNA]</scope>
    <source>
        <strain evidence="4">DSM 24412</strain>
    </source>
</reference>
<dbReference type="SMART" id="SM00554">
    <property type="entry name" value="FAS1"/>
    <property type="match status" value="1"/>
</dbReference>
<keyword evidence="4" id="KW-1185">Reference proteome</keyword>
<feature type="domain" description="FAS1" evidence="2">
    <location>
        <begin position="169"/>
        <end position="258"/>
    </location>
</feature>
<dbReference type="GO" id="GO:0005615">
    <property type="term" value="C:extracellular space"/>
    <property type="evidence" value="ECO:0007669"/>
    <property type="project" value="TreeGrafter"/>
</dbReference>
<dbReference type="PANTHER" id="PTHR10900:SF77">
    <property type="entry name" value="FI19380P1"/>
    <property type="match status" value="1"/>
</dbReference>
<dbReference type="PROSITE" id="PS50213">
    <property type="entry name" value="FAS1"/>
    <property type="match status" value="2"/>
</dbReference>
<dbReference type="FunFam" id="2.30.180.10:FF:000032">
    <property type="entry name" value="Fasciclin domain-containing protein, putative"/>
    <property type="match status" value="1"/>
</dbReference>
<accession>A0A1T5HUH5</accession>